<dbReference type="Pfam" id="PF11890">
    <property type="entry name" value="DUF3410"/>
    <property type="match status" value="1"/>
</dbReference>
<dbReference type="EMBL" id="AWXV01000002">
    <property type="protein sequence ID" value="KIE64197.1"/>
    <property type="molecule type" value="Genomic_DNA"/>
</dbReference>
<evidence type="ECO:0000256" key="2">
    <source>
        <dbReference type="ARBA" id="ARBA00023002"/>
    </source>
</evidence>
<dbReference type="GO" id="GO:0046983">
    <property type="term" value="F:protein dimerization activity"/>
    <property type="evidence" value="ECO:0007669"/>
    <property type="project" value="InterPro"/>
</dbReference>
<dbReference type="InterPro" id="IPR050223">
    <property type="entry name" value="D-isomer_2-hydroxyacid_DH"/>
</dbReference>
<dbReference type="HAMAP" id="MF_01825">
    <property type="entry name" value="PdxB"/>
    <property type="match status" value="1"/>
</dbReference>
<dbReference type="Pfam" id="PF00389">
    <property type="entry name" value="2-Hacid_dh"/>
    <property type="match status" value="1"/>
</dbReference>
<dbReference type="InterPro" id="IPR024531">
    <property type="entry name" value="Erythronate-4-P_DHase_dimer"/>
</dbReference>
<evidence type="ECO:0000256" key="3">
    <source>
        <dbReference type="ARBA" id="ARBA00023027"/>
    </source>
</evidence>
<dbReference type="Gene3D" id="3.30.1370.170">
    <property type="match status" value="1"/>
</dbReference>
<protein>
    <recommendedName>
        <fullName evidence="5">Erythronate-4-phosphate dehydrogenase</fullName>
        <ecNumber evidence="5">1.1.1.290</ecNumber>
    </recommendedName>
</protein>
<evidence type="ECO:0000256" key="1">
    <source>
        <dbReference type="ARBA" id="ARBA00022490"/>
    </source>
</evidence>
<dbReference type="GO" id="GO:0033711">
    <property type="term" value="F:4-phosphoerythronate dehydrogenase activity"/>
    <property type="evidence" value="ECO:0007669"/>
    <property type="project" value="UniProtKB-EC"/>
</dbReference>
<sequence>MDGMPNILIDKNIPYALELFNKVGRTKIFDNKTLHKKLSKNTDILVVRSVTKVNERLIKNTGIRFVGSVTSGTDHVDKEWMKNNGVFFCHADGCNAISVVEYVISALLSQIDHRNFQLKEKVFGIVGYGNIGSLLRFYLNSLGITTILYDPIMSPTERKKGEIFVTMEELVHRSDIISIHSSLDSSSYHLFNEDILDAIGTNRILINTSRGSLIDNQALALLFHKGKKIKIILDVWENEPHISEYLFDRVMLGTPHIAGYSIESKMRGVFQIFEKLNKFLKKEPMSFMKDRFLPIPKFKEIYLNGSVNQEDLRNLIHLIYNANDDSFLWKKMHERDRKNSFENFRNNYPIRREWSSIEVNCNDISSFSLLKKIGFIAKSL</sequence>
<feature type="binding site" evidence="5">
    <location>
        <position position="49"/>
    </location>
    <ligand>
        <name>substrate</name>
    </ligand>
</feature>
<gene>
    <name evidence="5" type="primary">pdxB</name>
    <name evidence="9" type="ORF">P689_119168</name>
</gene>
<dbReference type="Proteomes" id="UP000054529">
    <property type="component" value="Unassembled WGS sequence"/>
</dbReference>
<dbReference type="InterPro" id="IPR006139">
    <property type="entry name" value="D-isomer_2_OHA_DH_cat_dom"/>
</dbReference>
<name>A0A0C1S0W1_9ENTR</name>
<dbReference type="AlphaFoldDB" id="A0A0C1S0W1"/>
<comment type="subunit">
    <text evidence="5">Homodimer.</text>
</comment>
<keyword evidence="3 5" id="KW-0520">NAD</keyword>
<comment type="catalytic activity">
    <reaction evidence="5">
        <text>4-phospho-D-erythronate + NAD(+) = (R)-3-hydroxy-2-oxo-4-phosphooxybutanoate + NADH + H(+)</text>
        <dbReference type="Rhea" id="RHEA:18829"/>
        <dbReference type="ChEBI" id="CHEBI:15378"/>
        <dbReference type="ChEBI" id="CHEBI:57540"/>
        <dbReference type="ChEBI" id="CHEBI:57945"/>
        <dbReference type="ChEBI" id="CHEBI:58538"/>
        <dbReference type="ChEBI" id="CHEBI:58766"/>
        <dbReference type="EC" id="1.1.1.290"/>
    </reaction>
</comment>
<dbReference type="UniPathway" id="UPA00244">
    <property type="reaction ID" value="UER00310"/>
</dbReference>
<dbReference type="InterPro" id="IPR036291">
    <property type="entry name" value="NAD(P)-bd_dom_sf"/>
</dbReference>
<feature type="binding site" evidence="5">
    <location>
        <position position="150"/>
    </location>
    <ligand>
        <name>NAD(+)</name>
        <dbReference type="ChEBI" id="CHEBI:57540"/>
    </ligand>
</feature>
<dbReference type="Gene3D" id="3.40.50.720">
    <property type="entry name" value="NAD(P)-binding Rossmann-like Domain"/>
    <property type="match status" value="2"/>
</dbReference>
<dbReference type="CDD" id="cd12158">
    <property type="entry name" value="ErythrP_dh"/>
    <property type="match status" value="1"/>
</dbReference>
<feature type="active site" description="Proton donor" evidence="5">
    <location>
        <position position="256"/>
    </location>
</feature>
<dbReference type="InterPro" id="IPR020921">
    <property type="entry name" value="Erythronate-4-P_DHase"/>
</dbReference>
<dbReference type="SUPFAM" id="SSF51735">
    <property type="entry name" value="NAD(P)-binding Rossmann-fold domains"/>
    <property type="match status" value="1"/>
</dbReference>
<feature type="binding site" evidence="5">
    <location>
        <position position="234"/>
    </location>
    <ligand>
        <name>NAD(+)</name>
        <dbReference type="ChEBI" id="CHEBI:57540"/>
    </ligand>
</feature>
<keyword evidence="2 5" id="KW-0560">Oxidoreductase</keyword>
<dbReference type="GO" id="GO:0008615">
    <property type="term" value="P:pyridoxine biosynthetic process"/>
    <property type="evidence" value="ECO:0007669"/>
    <property type="project" value="UniProtKB-UniRule"/>
</dbReference>
<organism evidence="9 10">
    <name type="scientific">Candidatus Riesia pediculischaeffi PTSU</name>
    <dbReference type="NCBI Taxonomy" id="1401651"/>
    <lineage>
        <taxon>Bacteria</taxon>
        <taxon>Pseudomonadati</taxon>
        <taxon>Pseudomonadota</taxon>
        <taxon>Gammaproteobacteria</taxon>
        <taxon>Enterobacterales</taxon>
        <taxon>Enterobacteriaceae</taxon>
        <taxon>Candidatus Riesia</taxon>
    </lineage>
</organism>
<keyword evidence="4 5" id="KW-0664">Pyridoxine biosynthesis</keyword>
<feature type="binding site" evidence="5">
    <location>
        <position position="260"/>
    </location>
    <ligand>
        <name>substrate</name>
    </ligand>
</feature>
<feature type="active site" evidence="5">
    <location>
        <position position="239"/>
    </location>
</feature>
<dbReference type="InterPro" id="IPR038251">
    <property type="entry name" value="PdxB_dimer_sf"/>
</dbReference>
<dbReference type="SUPFAM" id="SSF52283">
    <property type="entry name" value="Formate/glycerate dehydrogenase catalytic domain-like"/>
    <property type="match status" value="1"/>
</dbReference>
<keyword evidence="1 5" id="KW-0963">Cytoplasm</keyword>
<evidence type="ECO:0000256" key="4">
    <source>
        <dbReference type="ARBA" id="ARBA00023096"/>
    </source>
</evidence>
<dbReference type="HOGENOM" id="CLU_019796_4_0_6"/>
<feature type="domain" description="D-isomer specific 2-hydroxyacid dehydrogenase catalytic" evidence="6">
    <location>
        <begin position="9"/>
        <end position="285"/>
    </location>
</feature>
<reference evidence="9 10" key="1">
    <citation type="journal article" date="2014" name="G3 (Bethesda)">
        <title>Genome sequence of Candidatus Riesia pediculischaeffi, endosymbiont of chimpanzee lice, and genomic comparison of recently acquired endosymbionts from human and chimpanzee lice.</title>
        <authorList>
            <person name="Boyd B.M."/>
            <person name="Allen J.M."/>
            <person name="de Crecy-Lagard V."/>
            <person name="Reed D.L."/>
        </authorList>
    </citation>
    <scope>NUCLEOTIDE SEQUENCE [LARGE SCALE GENOMIC DNA]</scope>
    <source>
        <strain evidence="9 10">PTSU</strain>
    </source>
</reference>
<comment type="pathway">
    <text evidence="5">Cofactor biosynthesis; pyridoxine 5'-phosphate biosynthesis; pyridoxine 5'-phosphate from D-erythrose 4-phosphate: step 2/5.</text>
</comment>
<dbReference type="GO" id="GO:0005737">
    <property type="term" value="C:cytoplasm"/>
    <property type="evidence" value="ECO:0007669"/>
    <property type="project" value="UniProtKB-SubCell"/>
</dbReference>
<feature type="binding site" evidence="5">
    <location>
        <position position="259"/>
    </location>
    <ligand>
        <name>NAD(+)</name>
        <dbReference type="ChEBI" id="CHEBI:57540"/>
    </ligand>
</feature>
<evidence type="ECO:0000313" key="9">
    <source>
        <dbReference type="EMBL" id="KIE64197.1"/>
    </source>
</evidence>
<evidence type="ECO:0000259" key="6">
    <source>
        <dbReference type="Pfam" id="PF00389"/>
    </source>
</evidence>
<comment type="subcellular location">
    <subcellularLocation>
        <location evidence="5">Cytoplasm</location>
    </subcellularLocation>
</comment>
<feature type="domain" description="D-isomer specific 2-hydroxyacid dehydrogenase NAD-binding" evidence="7">
    <location>
        <begin position="113"/>
        <end position="258"/>
    </location>
</feature>
<dbReference type="RefSeq" id="WP_052471799.1">
    <property type="nucleotide sequence ID" value="NZ_AWXV01000002.1"/>
</dbReference>
<feature type="active site" evidence="5">
    <location>
        <position position="210"/>
    </location>
</feature>
<dbReference type="OrthoDB" id="9770208at2"/>
<evidence type="ECO:0000259" key="7">
    <source>
        <dbReference type="Pfam" id="PF02826"/>
    </source>
</evidence>
<dbReference type="Pfam" id="PF02826">
    <property type="entry name" value="2-Hacid_dh_C"/>
    <property type="match status" value="1"/>
</dbReference>
<dbReference type="PANTHER" id="PTHR10996:SF282">
    <property type="entry name" value="D-3-PHOSPHOGLYCERATE DEHYDROGENASE 1-RELATED"/>
    <property type="match status" value="1"/>
</dbReference>
<evidence type="ECO:0000259" key="8">
    <source>
        <dbReference type="Pfam" id="PF11890"/>
    </source>
</evidence>
<dbReference type="InterPro" id="IPR006140">
    <property type="entry name" value="D-isomer_DH_NAD-bd"/>
</dbReference>
<comment type="caution">
    <text evidence="9">The sequence shown here is derived from an EMBL/GenBank/DDBJ whole genome shotgun (WGS) entry which is preliminary data.</text>
</comment>
<dbReference type="PATRIC" id="fig|1401651.3.peg.194"/>
<feature type="binding site" evidence="5">
    <location>
        <position position="70"/>
    </location>
    <ligand>
        <name>substrate</name>
    </ligand>
</feature>
<evidence type="ECO:0000313" key="10">
    <source>
        <dbReference type="Proteomes" id="UP000054529"/>
    </source>
</evidence>
<accession>A0A0C1S0W1</accession>
<feature type="domain" description="Erythronate-4-phosphate dehydrogenase dimerisation" evidence="8">
    <location>
        <begin position="292"/>
        <end position="374"/>
    </location>
</feature>
<proteinExistence type="inferred from homology"/>
<comment type="function">
    <text evidence="5">Catalyzes the oxidation of erythronate-4-phosphate to 3-hydroxy-2-oxo-4-phosphonooxybutanoate.</text>
</comment>
<dbReference type="EC" id="1.1.1.290" evidence="5"/>
<dbReference type="GO" id="GO:0051287">
    <property type="term" value="F:NAD binding"/>
    <property type="evidence" value="ECO:0007669"/>
    <property type="project" value="InterPro"/>
</dbReference>
<dbReference type="PANTHER" id="PTHR10996">
    <property type="entry name" value="2-HYDROXYACID DEHYDROGENASE-RELATED"/>
    <property type="match status" value="1"/>
</dbReference>
<evidence type="ECO:0000256" key="5">
    <source>
        <dbReference type="HAMAP-Rule" id="MF_01825"/>
    </source>
</evidence>
<comment type="similarity">
    <text evidence="5">Belongs to the D-isomer specific 2-hydroxyacid dehydrogenase family. PdxB subfamily.</text>
</comment>
<comment type="caution">
    <text evidence="5">Lacks conserved residue(s) required for the propagation of feature annotation.</text>
</comment>